<comment type="caution">
    <text evidence="2">The sequence shown here is derived from an EMBL/GenBank/DDBJ whole genome shotgun (WGS) entry which is preliminary data.</text>
</comment>
<evidence type="ECO:0000259" key="1">
    <source>
        <dbReference type="Pfam" id="PF00717"/>
    </source>
</evidence>
<dbReference type="AlphaFoldDB" id="A0A368C7B4"/>
<organism evidence="2 3">
    <name type="scientific">SAR86 cluster bacterium</name>
    <dbReference type="NCBI Taxonomy" id="2030880"/>
    <lineage>
        <taxon>Bacteria</taxon>
        <taxon>Pseudomonadati</taxon>
        <taxon>Pseudomonadota</taxon>
        <taxon>Gammaproteobacteria</taxon>
        <taxon>SAR86 cluster</taxon>
    </lineage>
</organism>
<protein>
    <submittedName>
        <fullName evidence="2">Helix-turn-helix transcriptional regulator</fullName>
    </submittedName>
</protein>
<feature type="domain" description="Peptidase S24/S26A/S26B/S26C" evidence="1">
    <location>
        <begin position="1"/>
        <end position="75"/>
    </location>
</feature>
<sequence length="79" mass="8893">MLPAYKPNDYVVCLKTKNVNVNDVIVIETNELGKVVKRVQSISGNLLKISGDNKSYHSPVYEMTHDLDAVIGRVIFKLF</sequence>
<evidence type="ECO:0000313" key="3">
    <source>
        <dbReference type="Proteomes" id="UP000252915"/>
    </source>
</evidence>
<dbReference type="Proteomes" id="UP000252915">
    <property type="component" value="Unassembled WGS sequence"/>
</dbReference>
<dbReference type="Pfam" id="PF00717">
    <property type="entry name" value="Peptidase_S24"/>
    <property type="match status" value="1"/>
</dbReference>
<accession>A0A368C7B4</accession>
<name>A0A368C7B4_9GAMM</name>
<dbReference type="SUPFAM" id="SSF51306">
    <property type="entry name" value="LexA/Signal peptidase"/>
    <property type="match status" value="1"/>
</dbReference>
<dbReference type="Gene3D" id="2.10.109.10">
    <property type="entry name" value="Umud Fragment, subunit A"/>
    <property type="match status" value="1"/>
</dbReference>
<dbReference type="InterPro" id="IPR039418">
    <property type="entry name" value="LexA-like"/>
</dbReference>
<dbReference type="InterPro" id="IPR036286">
    <property type="entry name" value="LexA/Signal_pep-like_sf"/>
</dbReference>
<reference evidence="2 3" key="1">
    <citation type="journal article" date="2018" name="Microbiome">
        <title>Fine metagenomic profile of the Mediterranean stratified and mixed water columns revealed by assembly and recruitment.</title>
        <authorList>
            <person name="Haro-Moreno J.M."/>
            <person name="Lopez-Perez M."/>
            <person name="De La Torre J.R."/>
            <person name="Picazo A."/>
            <person name="Camacho A."/>
            <person name="Rodriguez-Valera F."/>
        </authorList>
    </citation>
    <scope>NUCLEOTIDE SEQUENCE [LARGE SCALE GENOMIC DNA]</scope>
    <source>
        <strain evidence="2">MED-G78</strain>
    </source>
</reference>
<evidence type="ECO:0000313" key="2">
    <source>
        <dbReference type="EMBL" id="RCL44994.1"/>
    </source>
</evidence>
<dbReference type="EMBL" id="QOPI01000006">
    <property type="protein sequence ID" value="RCL44994.1"/>
    <property type="molecule type" value="Genomic_DNA"/>
</dbReference>
<dbReference type="CDD" id="cd06529">
    <property type="entry name" value="S24_LexA-like"/>
    <property type="match status" value="1"/>
</dbReference>
<dbReference type="InterPro" id="IPR015927">
    <property type="entry name" value="Peptidase_S24_S26A/B/C"/>
</dbReference>
<gene>
    <name evidence="2" type="ORF">DBW92_01950</name>
</gene>
<proteinExistence type="predicted"/>